<dbReference type="InterPro" id="IPR001650">
    <property type="entry name" value="Helicase_C-like"/>
</dbReference>
<dbReference type="SUPFAM" id="SSF52540">
    <property type="entry name" value="P-loop containing nucleoside triphosphate hydrolases"/>
    <property type="match status" value="1"/>
</dbReference>
<keyword evidence="6" id="KW-1185">Reference proteome</keyword>
<dbReference type="Gene3D" id="1.10.10.60">
    <property type="entry name" value="Homeodomain-like"/>
    <property type="match status" value="2"/>
</dbReference>
<dbReference type="PROSITE" id="PS51194">
    <property type="entry name" value="HELICASE_CTER"/>
    <property type="match status" value="1"/>
</dbReference>
<dbReference type="CDD" id="cd18793">
    <property type="entry name" value="SF2_C_SNF"/>
    <property type="match status" value="1"/>
</dbReference>
<evidence type="ECO:0000256" key="2">
    <source>
        <dbReference type="ARBA" id="ARBA00023242"/>
    </source>
</evidence>
<accession>A0AAD2D5Y3</accession>
<dbReference type="SMART" id="SM00490">
    <property type="entry name" value="HELICc"/>
    <property type="match status" value="1"/>
</dbReference>
<dbReference type="GO" id="GO:0042393">
    <property type="term" value="F:histone binding"/>
    <property type="evidence" value="ECO:0007669"/>
    <property type="project" value="TreeGrafter"/>
</dbReference>
<dbReference type="InterPro" id="IPR015195">
    <property type="entry name" value="SLIDE"/>
</dbReference>
<dbReference type="InterPro" id="IPR049730">
    <property type="entry name" value="SNF2/RAD54-like_C"/>
</dbReference>
<dbReference type="Proteomes" id="UP001295684">
    <property type="component" value="Unassembled WGS sequence"/>
</dbReference>
<dbReference type="GO" id="GO:0003682">
    <property type="term" value="F:chromatin binding"/>
    <property type="evidence" value="ECO:0007669"/>
    <property type="project" value="TreeGrafter"/>
</dbReference>
<dbReference type="GO" id="GO:0140658">
    <property type="term" value="F:ATP-dependent chromatin remodeler activity"/>
    <property type="evidence" value="ECO:0007669"/>
    <property type="project" value="TreeGrafter"/>
</dbReference>
<evidence type="ECO:0000256" key="3">
    <source>
        <dbReference type="SAM" id="MobiDB-lite"/>
    </source>
</evidence>
<dbReference type="GO" id="GO:0005634">
    <property type="term" value="C:nucleus"/>
    <property type="evidence" value="ECO:0007669"/>
    <property type="project" value="InterPro"/>
</dbReference>
<dbReference type="Pfam" id="PF00271">
    <property type="entry name" value="Helicase_C"/>
    <property type="match status" value="1"/>
</dbReference>
<keyword evidence="2" id="KW-0539">Nucleus</keyword>
<protein>
    <recommendedName>
        <fullName evidence="4">Helicase C-terminal domain-containing protein</fullName>
    </recommendedName>
</protein>
<dbReference type="SUPFAM" id="SSF46689">
    <property type="entry name" value="Homeodomain-like"/>
    <property type="match status" value="1"/>
</dbReference>
<evidence type="ECO:0000256" key="1">
    <source>
        <dbReference type="ARBA" id="ARBA00022801"/>
    </source>
</evidence>
<name>A0AAD2D5Y3_EUPCR</name>
<dbReference type="Gene3D" id="3.40.50.300">
    <property type="entry name" value="P-loop containing nucleotide triphosphate hydrolases"/>
    <property type="match status" value="1"/>
</dbReference>
<evidence type="ECO:0000313" key="6">
    <source>
        <dbReference type="Proteomes" id="UP001295684"/>
    </source>
</evidence>
<dbReference type="InterPro" id="IPR009057">
    <property type="entry name" value="Homeodomain-like_sf"/>
</dbReference>
<dbReference type="PANTHER" id="PTHR45623:SF49">
    <property type="entry name" value="SWI_SNF-RELATED MATRIX-ASSOCIATED ACTIN-DEPENDENT REGULATOR OF CHROMATIN SUBFAMILY A MEMBER 5"/>
    <property type="match status" value="1"/>
</dbReference>
<dbReference type="PANTHER" id="PTHR45623">
    <property type="entry name" value="CHROMODOMAIN-HELICASE-DNA-BINDING PROTEIN 3-RELATED-RELATED"/>
    <property type="match status" value="1"/>
</dbReference>
<dbReference type="GO" id="GO:0034728">
    <property type="term" value="P:nucleosome organization"/>
    <property type="evidence" value="ECO:0007669"/>
    <property type="project" value="TreeGrafter"/>
</dbReference>
<dbReference type="GO" id="GO:0016887">
    <property type="term" value="F:ATP hydrolysis activity"/>
    <property type="evidence" value="ECO:0007669"/>
    <property type="project" value="TreeGrafter"/>
</dbReference>
<evidence type="ECO:0000259" key="4">
    <source>
        <dbReference type="PROSITE" id="PS51194"/>
    </source>
</evidence>
<dbReference type="Pfam" id="PF09111">
    <property type="entry name" value="SLIDE"/>
    <property type="match status" value="1"/>
</dbReference>
<dbReference type="InterPro" id="IPR027417">
    <property type="entry name" value="P-loop_NTPase"/>
</dbReference>
<organism evidence="5 6">
    <name type="scientific">Euplotes crassus</name>
    <dbReference type="NCBI Taxonomy" id="5936"/>
    <lineage>
        <taxon>Eukaryota</taxon>
        <taxon>Sar</taxon>
        <taxon>Alveolata</taxon>
        <taxon>Ciliophora</taxon>
        <taxon>Intramacronucleata</taxon>
        <taxon>Spirotrichea</taxon>
        <taxon>Hypotrichia</taxon>
        <taxon>Euplotida</taxon>
        <taxon>Euplotidae</taxon>
        <taxon>Moneuplotes</taxon>
    </lineage>
</organism>
<sequence>MRPFLLRRMKKDTDCDLPPKTEFHIKVGLTEIQKKIYRELLTNSAIEKGSTVSHYKNLVIQLRKVCNHPYLFNGIEDPAEEEFGEHLVQVCGKMRFLDQLLKKTKADGNQCLIFSNFTTQLNILEDYCLMREFQYCRLDGTTDLDDRERQIDEFTKKDSEYFVFLISTRAGGLGLNLMSANVVVLYDSDWNPQIDLQAMDRAHRIGQTKPVQVFRLITQSTMEEKMIEKQAMKLKLDSMIIQKGGQQKTNISKEDLANIVNYGADKIFKAGDDITSDDIDTIIAKGKESAEKLAEESDNLIKKKFDMKNFEINSLNFWEFEDENYLQKRKEIELKLIADNVVKILDEKKKEGRREKLKKMKNLNEDALCPELASKDKDKPVDNRREFIDLPDWRFYKEIIRLRDLINKEENSKNDPKFELSLDEKAEKDMILKESFHNWSYREYNRLLEALDFCLPDETKRISEFIETKSPEEVKPYIETLLRNYNNLTDCQLIRSTLNTTKKMLEYKWGESSKNPPCGPSLYPTILPFCTQKSKLYSKESDITLLKLTHSLGYGNWKLIKKSLKKTKSRFNHCLLSRTEPELKKRVDLIIKAVDKEAKENLHTVKSELVKDILKMKEIWEKAQIEQSDDEEEEEGLYCGKKRERPQNEFSKNKRTRH</sequence>
<keyword evidence="1" id="KW-0378">Hydrolase</keyword>
<dbReference type="EMBL" id="CAMPGE010022787">
    <property type="protein sequence ID" value="CAI2380796.1"/>
    <property type="molecule type" value="Genomic_DNA"/>
</dbReference>
<gene>
    <name evidence="5" type="ORF">ECRASSUSDP1_LOCUS22236</name>
</gene>
<dbReference type="Pfam" id="PF00176">
    <property type="entry name" value="SNF2-rel_dom"/>
    <property type="match status" value="1"/>
</dbReference>
<dbReference type="InterPro" id="IPR000330">
    <property type="entry name" value="SNF2_N"/>
</dbReference>
<dbReference type="AlphaFoldDB" id="A0AAD2D5Y3"/>
<dbReference type="GO" id="GO:0003677">
    <property type="term" value="F:DNA binding"/>
    <property type="evidence" value="ECO:0007669"/>
    <property type="project" value="InterPro"/>
</dbReference>
<reference evidence="5" key="1">
    <citation type="submission" date="2023-07" db="EMBL/GenBank/DDBJ databases">
        <authorList>
            <consortium name="AG Swart"/>
            <person name="Singh M."/>
            <person name="Singh A."/>
            <person name="Seah K."/>
            <person name="Emmerich C."/>
        </authorList>
    </citation>
    <scope>NUCLEOTIDE SEQUENCE</scope>
    <source>
        <strain evidence="5">DP1</strain>
    </source>
</reference>
<dbReference type="GO" id="GO:0000785">
    <property type="term" value="C:chromatin"/>
    <property type="evidence" value="ECO:0007669"/>
    <property type="project" value="TreeGrafter"/>
</dbReference>
<comment type="caution">
    <text evidence="5">The sequence shown here is derived from an EMBL/GenBank/DDBJ whole genome shotgun (WGS) entry which is preliminary data.</text>
</comment>
<evidence type="ECO:0000313" key="5">
    <source>
        <dbReference type="EMBL" id="CAI2380796.1"/>
    </source>
</evidence>
<feature type="region of interest" description="Disordered" evidence="3">
    <location>
        <begin position="624"/>
        <end position="658"/>
    </location>
</feature>
<feature type="compositionally biased region" description="Acidic residues" evidence="3">
    <location>
        <begin position="627"/>
        <end position="636"/>
    </location>
</feature>
<dbReference type="GO" id="GO:0005524">
    <property type="term" value="F:ATP binding"/>
    <property type="evidence" value="ECO:0007669"/>
    <property type="project" value="InterPro"/>
</dbReference>
<feature type="domain" description="Helicase C-terminal" evidence="4">
    <location>
        <begin position="96"/>
        <end position="257"/>
    </location>
</feature>
<proteinExistence type="predicted"/>